<dbReference type="AlphaFoldDB" id="A0A2W5BC13"/>
<dbReference type="Proteomes" id="UP000248614">
    <property type="component" value="Unassembled WGS sequence"/>
</dbReference>
<dbReference type="SUPFAM" id="SSF82693">
    <property type="entry name" value="Multidrug efflux transporter AcrB pore domain, PN1, PN2, PC1 and PC2 subdomains"/>
    <property type="match status" value="2"/>
</dbReference>
<dbReference type="PRINTS" id="PR00702">
    <property type="entry name" value="ACRIFLAVINRP"/>
</dbReference>
<organism evidence="1 2">
    <name type="scientific">Sphingomonas hengshuiensis</name>
    <dbReference type="NCBI Taxonomy" id="1609977"/>
    <lineage>
        <taxon>Bacteria</taxon>
        <taxon>Pseudomonadati</taxon>
        <taxon>Pseudomonadota</taxon>
        <taxon>Alphaproteobacteria</taxon>
        <taxon>Sphingomonadales</taxon>
        <taxon>Sphingomonadaceae</taxon>
        <taxon>Sphingomonas</taxon>
    </lineage>
</organism>
<dbReference type="Gene3D" id="3.30.70.1430">
    <property type="entry name" value="Multidrug efflux transporter AcrB pore domain"/>
    <property type="match status" value="1"/>
</dbReference>
<dbReference type="Gene3D" id="1.20.1640.10">
    <property type="entry name" value="Multidrug efflux transporter AcrB transmembrane domain"/>
    <property type="match status" value="1"/>
</dbReference>
<accession>A0A2W5BC13</accession>
<dbReference type="FunFam" id="3.30.70.1430:FF:000001">
    <property type="entry name" value="Efflux pump membrane transporter"/>
    <property type="match status" value="1"/>
</dbReference>
<dbReference type="InterPro" id="IPR001036">
    <property type="entry name" value="Acrflvin-R"/>
</dbReference>
<dbReference type="PANTHER" id="PTHR32063:SF13">
    <property type="entry name" value="MULTIDRUG EFFLUX PUMP SUBUNIT ACRB-RELATED"/>
    <property type="match status" value="1"/>
</dbReference>
<dbReference type="PANTHER" id="PTHR32063">
    <property type="match status" value="1"/>
</dbReference>
<dbReference type="Gene3D" id="3.30.2090.10">
    <property type="entry name" value="Multidrug efflux transporter AcrB TolC docking domain, DN and DC subdomains"/>
    <property type="match status" value="1"/>
</dbReference>
<dbReference type="GO" id="GO:0005886">
    <property type="term" value="C:plasma membrane"/>
    <property type="evidence" value="ECO:0007669"/>
    <property type="project" value="TreeGrafter"/>
</dbReference>
<reference evidence="1 2" key="1">
    <citation type="submission" date="2017-08" db="EMBL/GenBank/DDBJ databases">
        <title>Infants hospitalized years apart are colonized by the same room-sourced microbial strains.</title>
        <authorList>
            <person name="Brooks B."/>
            <person name="Olm M.R."/>
            <person name="Firek B.A."/>
            <person name="Baker R."/>
            <person name="Thomas B.C."/>
            <person name="Morowitz M.J."/>
            <person name="Banfield J.F."/>
        </authorList>
    </citation>
    <scope>NUCLEOTIDE SEQUENCE [LARGE SCALE GENOMIC DNA]</scope>
    <source>
        <strain evidence="1">S2_018_000_R3_110</strain>
    </source>
</reference>
<comment type="caution">
    <text evidence="1">The sequence shown here is derived from an EMBL/GenBank/DDBJ whole genome shotgun (WGS) entry which is preliminary data.</text>
</comment>
<sequence length="358" mass="38531">MSRYFIDRPIFAWVIAIVMMLAGAIAIRSLPIAQFPEIAPPAVAITASYPGADAQTLERTTTQIIEQQLKGIDNLRYFSSSSSSAGTVSITLTFEQGTDPDIAQVQVQNKLQAATPLLPQEVQRQGIQVTKSAASFLMVVGLVSTDGSHSNTDLSDMVVAQFQDPISRVSGVGELQVFGGQYAMRIWVDPIKLNSYQLSIGDVTAAVQAQNAQVSAGQIGAQPAPKEQMLNATVSVQSRLQTPEQFANIRLKTNADGAVVRLGDVARVEIGAENYGFDVQYNGKPASGFGVRLAAGANALDTVELVKQRAEMIGRGLPADVKVIYPYDTTPFVRLSIEQVIHTLVEAVVLVFLVMFLF</sequence>
<evidence type="ECO:0000313" key="2">
    <source>
        <dbReference type="Proteomes" id="UP000248614"/>
    </source>
</evidence>
<feature type="non-terminal residue" evidence="1">
    <location>
        <position position="358"/>
    </location>
</feature>
<gene>
    <name evidence="1" type="ORF">DI632_06580</name>
</gene>
<dbReference type="FunFam" id="3.30.2090.10:FF:000001">
    <property type="entry name" value="Efflux pump membrane transporter"/>
    <property type="match status" value="1"/>
</dbReference>
<dbReference type="GO" id="GO:0042910">
    <property type="term" value="F:xenobiotic transmembrane transporter activity"/>
    <property type="evidence" value="ECO:0007669"/>
    <property type="project" value="TreeGrafter"/>
</dbReference>
<dbReference type="SUPFAM" id="SSF82714">
    <property type="entry name" value="Multidrug efflux transporter AcrB TolC docking domain, DN and DC subdomains"/>
    <property type="match status" value="1"/>
</dbReference>
<proteinExistence type="predicted"/>
<dbReference type="EMBL" id="QFNF01000011">
    <property type="protein sequence ID" value="PZO78618.1"/>
    <property type="molecule type" value="Genomic_DNA"/>
</dbReference>
<dbReference type="Pfam" id="PF00873">
    <property type="entry name" value="ACR_tran"/>
    <property type="match status" value="1"/>
</dbReference>
<dbReference type="Gene3D" id="3.30.70.1320">
    <property type="entry name" value="Multidrug efflux transporter AcrB pore domain like"/>
    <property type="match status" value="1"/>
</dbReference>
<protein>
    <submittedName>
        <fullName evidence="1">Hydrophobe/amphiphile efflux-1 family RND transporter</fullName>
    </submittedName>
</protein>
<dbReference type="InterPro" id="IPR027463">
    <property type="entry name" value="AcrB_DN_DC_subdom"/>
</dbReference>
<evidence type="ECO:0000313" key="1">
    <source>
        <dbReference type="EMBL" id="PZO78618.1"/>
    </source>
</evidence>
<name>A0A2W5BC13_9SPHN</name>